<sequence>MMFGFGDDINPYTESVDILEDLVLQYITDMTLKAIEISKQGRIQVDDILYLLRRDTRKYTRVRELLMMNEELKKARKAFDTAKGFE</sequence>
<dbReference type="Proteomes" id="UP000682733">
    <property type="component" value="Unassembled WGS sequence"/>
</dbReference>
<dbReference type="EMBL" id="CAJOBA010026566">
    <property type="protein sequence ID" value="CAF3936889.1"/>
    <property type="molecule type" value="Genomic_DNA"/>
</dbReference>
<comment type="subcellular location">
    <subcellularLocation>
        <location evidence="1">Nucleus</location>
    </subcellularLocation>
</comment>
<evidence type="ECO:0000313" key="7">
    <source>
        <dbReference type="EMBL" id="CAF1046946.1"/>
    </source>
</evidence>
<comment type="caution">
    <text evidence="7">The sequence shown here is derived from an EMBL/GenBank/DDBJ whole genome shotgun (WGS) entry which is preliminary data.</text>
</comment>
<dbReference type="GO" id="GO:0046982">
    <property type="term" value="F:protein heterodimerization activity"/>
    <property type="evidence" value="ECO:0007669"/>
    <property type="project" value="InterPro"/>
</dbReference>
<dbReference type="OrthoDB" id="10266074at2759"/>
<keyword evidence="11" id="KW-1185">Reference proteome</keyword>
<dbReference type="Proteomes" id="UP000677228">
    <property type="component" value="Unassembled WGS sequence"/>
</dbReference>
<evidence type="ECO:0000256" key="4">
    <source>
        <dbReference type="ARBA" id="ARBA00023242"/>
    </source>
</evidence>
<organism evidence="7 11">
    <name type="scientific">Didymodactylos carnosus</name>
    <dbReference type="NCBI Taxonomy" id="1234261"/>
    <lineage>
        <taxon>Eukaryota</taxon>
        <taxon>Metazoa</taxon>
        <taxon>Spiralia</taxon>
        <taxon>Gnathifera</taxon>
        <taxon>Rotifera</taxon>
        <taxon>Eurotatoria</taxon>
        <taxon>Bdelloidea</taxon>
        <taxon>Philodinida</taxon>
        <taxon>Philodinidae</taxon>
        <taxon>Didymodactylos</taxon>
    </lineage>
</organism>
<dbReference type="SUPFAM" id="SSF47113">
    <property type="entry name" value="Histone-fold"/>
    <property type="match status" value="1"/>
</dbReference>
<dbReference type="Pfam" id="PF02269">
    <property type="entry name" value="TFIID-18kDa"/>
    <property type="match status" value="1"/>
</dbReference>
<dbReference type="GO" id="GO:0006366">
    <property type="term" value="P:transcription by RNA polymerase II"/>
    <property type="evidence" value="ECO:0007669"/>
    <property type="project" value="InterPro"/>
</dbReference>
<dbReference type="EMBL" id="CAJNOK010011481">
    <property type="protein sequence ID" value="CAF1141197.1"/>
    <property type="molecule type" value="Genomic_DNA"/>
</dbReference>
<evidence type="ECO:0000256" key="6">
    <source>
        <dbReference type="ARBA" id="ARBA00040136"/>
    </source>
</evidence>
<dbReference type="GO" id="GO:0005669">
    <property type="term" value="C:transcription factor TFIID complex"/>
    <property type="evidence" value="ECO:0007669"/>
    <property type="project" value="TreeGrafter"/>
</dbReference>
<reference evidence="7" key="1">
    <citation type="submission" date="2021-02" db="EMBL/GenBank/DDBJ databases">
        <authorList>
            <person name="Nowell W R."/>
        </authorList>
    </citation>
    <scope>NUCLEOTIDE SEQUENCE</scope>
</reference>
<dbReference type="InterPro" id="IPR009072">
    <property type="entry name" value="Histone-fold"/>
</dbReference>
<proteinExistence type="inferred from homology"/>
<evidence type="ECO:0000256" key="5">
    <source>
        <dbReference type="ARBA" id="ARBA00038392"/>
    </source>
</evidence>
<dbReference type="EMBL" id="CAJNOQ010004153">
    <property type="protein sequence ID" value="CAF1046946.1"/>
    <property type="molecule type" value="Genomic_DNA"/>
</dbReference>
<dbReference type="EMBL" id="CAJOBC010004153">
    <property type="protein sequence ID" value="CAF3816725.1"/>
    <property type="molecule type" value="Genomic_DNA"/>
</dbReference>
<dbReference type="PANTHER" id="PTHR11380:SF5">
    <property type="entry name" value="TRANSCRIPTION INITIATION FACTOR TFIID SUBUNIT 13"/>
    <property type="match status" value="1"/>
</dbReference>
<dbReference type="InterPro" id="IPR003195">
    <property type="entry name" value="TFIID_TAF13"/>
</dbReference>
<evidence type="ECO:0000256" key="1">
    <source>
        <dbReference type="ARBA" id="ARBA00004123"/>
    </source>
</evidence>
<evidence type="ECO:0000313" key="9">
    <source>
        <dbReference type="EMBL" id="CAF3816725.1"/>
    </source>
</evidence>
<keyword evidence="2" id="KW-0805">Transcription regulation</keyword>
<evidence type="ECO:0000256" key="2">
    <source>
        <dbReference type="ARBA" id="ARBA00023015"/>
    </source>
</evidence>
<keyword evidence="4" id="KW-0539">Nucleus</keyword>
<dbReference type="Proteomes" id="UP000681722">
    <property type="component" value="Unassembled WGS sequence"/>
</dbReference>
<evidence type="ECO:0000313" key="8">
    <source>
        <dbReference type="EMBL" id="CAF1141197.1"/>
    </source>
</evidence>
<dbReference type="PANTHER" id="PTHR11380">
    <property type="entry name" value="TRANSCRIPTION INITIATION FACTOR TFIID/SUPT3-RELATED"/>
    <property type="match status" value="1"/>
</dbReference>
<evidence type="ECO:0000313" key="11">
    <source>
        <dbReference type="Proteomes" id="UP000663829"/>
    </source>
</evidence>
<accession>A0A814K5R5</accession>
<protein>
    <recommendedName>
        <fullName evidence="6">Transcription initiation factor TFIID subunit 13</fullName>
    </recommendedName>
</protein>
<dbReference type="Gene3D" id="1.10.20.10">
    <property type="entry name" value="Histone, subunit A"/>
    <property type="match status" value="1"/>
</dbReference>
<evidence type="ECO:0000256" key="3">
    <source>
        <dbReference type="ARBA" id="ARBA00023163"/>
    </source>
</evidence>
<dbReference type="CDD" id="cd07978">
    <property type="entry name" value="HFD_TAF13"/>
    <property type="match status" value="1"/>
</dbReference>
<evidence type="ECO:0000313" key="10">
    <source>
        <dbReference type="EMBL" id="CAF3936889.1"/>
    </source>
</evidence>
<comment type="similarity">
    <text evidence="5">Belongs to the TAF13 family.</text>
</comment>
<name>A0A814K5R5_9BILA</name>
<dbReference type="Proteomes" id="UP000663829">
    <property type="component" value="Unassembled WGS sequence"/>
</dbReference>
<dbReference type="AlphaFoldDB" id="A0A814K5R5"/>
<gene>
    <name evidence="7" type="ORF">GPM918_LOCUS16078</name>
    <name evidence="8" type="ORF">OVA965_LOCUS21135</name>
    <name evidence="9" type="ORF">SRO942_LOCUS16078</name>
    <name evidence="10" type="ORF">TMI583_LOCUS21716</name>
</gene>
<keyword evidence="3" id="KW-0804">Transcription</keyword>